<dbReference type="Pfam" id="PF10612">
    <property type="entry name" value="Spore-coat_CotZ"/>
    <property type="match status" value="1"/>
</dbReference>
<evidence type="ECO:0000313" key="1">
    <source>
        <dbReference type="EMBL" id="PQD97000.1"/>
    </source>
</evidence>
<accession>A0A2S7N4W7</accession>
<evidence type="ECO:0000313" key="2">
    <source>
        <dbReference type="Proteomes" id="UP000239663"/>
    </source>
</evidence>
<organism evidence="1 2">
    <name type="scientific">Pradoshia eiseniae</name>
    <dbReference type="NCBI Taxonomy" id="2064768"/>
    <lineage>
        <taxon>Bacteria</taxon>
        <taxon>Bacillati</taxon>
        <taxon>Bacillota</taxon>
        <taxon>Bacilli</taxon>
        <taxon>Bacillales</taxon>
        <taxon>Bacillaceae</taxon>
        <taxon>Pradoshia</taxon>
    </lineage>
</organism>
<name>A0A2S7N4W7_9BACI</name>
<proteinExistence type="predicted"/>
<dbReference type="AlphaFoldDB" id="A0A2S7N4W7"/>
<keyword evidence="2" id="KW-1185">Reference proteome</keyword>
<dbReference type="RefSeq" id="WP_104848095.1">
    <property type="nucleotide sequence ID" value="NZ_PKOZ01000001.1"/>
</dbReference>
<keyword evidence="1" id="KW-0946">Virion</keyword>
<gene>
    <name evidence="1" type="ORF">CYL18_03740</name>
</gene>
<protein>
    <submittedName>
        <fullName evidence="1">Spore coat protein</fullName>
    </submittedName>
</protein>
<dbReference type="EMBL" id="PKOZ01000001">
    <property type="protein sequence ID" value="PQD97000.1"/>
    <property type="molecule type" value="Genomic_DNA"/>
</dbReference>
<sequence length="160" mass="17144">MSCGSEYETQNCITDTLLAIVDAQDKVAPCKKEDETGCDRAINELKGGHKKSDFNTIPIILQLKCSGKPFKGQSGVREKGHSSKISIVCSSIFRVVDVDPENHCASLELLDTEIKHGSDSTSSFDLCDETIKNLAGTGAFITVDLSSFASVSCLPPVTLT</sequence>
<dbReference type="Proteomes" id="UP000239663">
    <property type="component" value="Unassembled WGS sequence"/>
</dbReference>
<reference evidence="1 2" key="1">
    <citation type="submission" date="2017-12" db="EMBL/GenBank/DDBJ databases">
        <title>Taxonomic description and draft genome of Pradoshia cofamensis Gen. nov., sp. nov., a thermotolerant bacillale isolated from anterior gut of earthworm Eisenia fetida.</title>
        <authorList>
            <person name="Saha T."/>
            <person name="Chakraborty R."/>
        </authorList>
    </citation>
    <scope>NUCLEOTIDE SEQUENCE [LARGE SCALE GENOMIC DNA]</scope>
    <source>
        <strain evidence="1 2">EAG3</strain>
    </source>
</reference>
<keyword evidence="1" id="KW-0167">Capsid protein</keyword>
<dbReference type="InterPro" id="IPR019593">
    <property type="entry name" value="Spore_coat_protein_Z/Y"/>
</dbReference>
<comment type="caution">
    <text evidence="1">The sequence shown here is derived from an EMBL/GenBank/DDBJ whole genome shotgun (WGS) entry which is preliminary data.</text>
</comment>
<dbReference type="OrthoDB" id="1655185at2"/>